<organism evidence="2 3">
    <name type="scientific">Pseudozyma antarctica</name>
    <name type="common">Yeast</name>
    <name type="synonym">Candida antarctica</name>
    <dbReference type="NCBI Taxonomy" id="84753"/>
    <lineage>
        <taxon>Eukaryota</taxon>
        <taxon>Fungi</taxon>
        <taxon>Dikarya</taxon>
        <taxon>Basidiomycota</taxon>
        <taxon>Ustilaginomycotina</taxon>
        <taxon>Ustilaginomycetes</taxon>
        <taxon>Ustilaginales</taxon>
        <taxon>Ustilaginaceae</taxon>
        <taxon>Moesziomyces</taxon>
    </lineage>
</organism>
<evidence type="ECO:0000313" key="3">
    <source>
        <dbReference type="Proteomes" id="UP000325008"/>
    </source>
</evidence>
<dbReference type="AlphaFoldDB" id="A0A5C3FFW9"/>
<dbReference type="Proteomes" id="UP000325008">
    <property type="component" value="Unassembled WGS sequence"/>
</dbReference>
<gene>
    <name evidence="2" type="ORF">PSANT_00987</name>
</gene>
<dbReference type="EMBL" id="OOIQ01000002">
    <property type="protein sequence ID" value="SPO43303.1"/>
    <property type="molecule type" value="Genomic_DNA"/>
</dbReference>
<sequence>MTQRPTWLATSTGGLLFCRIVPPRPSPDRPTQTALHDTHEQHDSTASTRPAPWLRVLAGAAAPAAGEPAAGRQGKGKAKGKGTGRQRLGRSRIETRGIGVRESGRACWPVNPSLAERKWKIQLQAELGGADRKWSQRIALTAPRSRGRWENWEIIKKIPILPELGERARLHCQSSPAEARQQLAGATPHCGSLRGSRLGAAQVEAVIAASPSSTNTRWWSPSMAARSIDDLCLVRGEH</sequence>
<evidence type="ECO:0000313" key="2">
    <source>
        <dbReference type="EMBL" id="SPO43303.1"/>
    </source>
</evidence>
<comment type="caution">
    <text evidence="2">The sequence shown here is derived from an EMBL/GenBank/DDBJ whole genome shotgun (WGS) entry which is preliminary data.</text>
</comment>
<accession>A0A5C3FFW9</accession>
<feature type="region of interest" description="Disordered" evidence="1">
    <location>
        <begin position="20"/>
        <end position="96"/>
    </location>
</feature>
<evidence type="ECO:0000256" key="1">
    <source>
        <dbReference type="SAM" id="MobiDB-lite"/>
    </source>
</evidence>
<keyword evidence="3" id="KW-1185">Reference proteome</keyword>
<name>A0A5C3FFW9_PSEA2</name>
<feature type="compositionally biased region" description="Low complexity" evidence="1">
    <location>
        <begin position="58"/>
        <end position="72"/>
    </location>
</feature>
<feature type="compositionally biased region" description="Basic residues" evidence="1">
    <location>
        <begin position="74"/>
        <end position="90"/>
    </location>
</feature>
<proteinExistence type="predicted"/>
<reference evidence="2" key="1">
    <citation type="submission" date="2018-03" db="EMBL/GenBank/DDBJ databases">
        <authorList>
            <person name="Guldener U."/>
        </authorList>
    </citation>
    <scope>NUCLEOTIDE SEQUENCE [LARGE SCALE GENOMIC DNA]</scope>
    <source>
        <strain evidence="2">ATCC34888</strain>
    </source>
</reference>
<protein>
    <submittedName>
        <fullName evidence="2">Uncharacterized protein</fullName>
    </submittedName>
</protein>